<keyword evidence="6 7" id="KW-0472">Membrane</keyword>
<evidence type="ECO:0000256" key="6">
    <source>
        <dbReference type="ARBA" id="ARBA00023136"/>
    </source>
</evidence>
<dbReference type="InterPro" id="IPR002771">
    <property type="entry name" value="Multi_antbiot-R_MarC"/>
</dbReference>
<protein>
    <recommendedName>
        <fullName evidence="7">UPF0056 membrane protein</fullName>
    </recommendedName>
</protein>
<dbReference type="PANTHER" id="PTHR33508">
    <property type="entry name" value="UPF0056 MEMBRANE PROTEIN YHCE"/>
    <property type="match status" value="1"/>
</dbReference>
<evidence type="ECO:0000256" key="4">
    <source>
        <dbReference type="ARBA" id="ARBA00022692"/>
    </source>
</evidence>
<evidence type="ECO:0000256" key="7">
    <source>
        <dbReference type="RuleBase" id="RU362048"/>
    </source>
</evidence>
<name>A0A285F2R8_9ACTN</name>
<feature type="transmembrane region" description="Helical" evidence="7">
    <location>
        <begin position="95"/>
        <end position="114"/>
    </location>
</feature>
<keyword evidence="3" id="KW-1003">Cell membrane</keyword>
<evidence type="ECO:0000256" key="5">
    <source>
        <dbReference type="ARBA" id="ARBA00022989"/>
    </source>
</evidence>
<proteinExistence type="inferred from homology"/>
<keyword evidence="5 7" id="KW-1133">Transmembrane helix</keyword>
<evidence type="ECO:0000313" key="8">
    <source>
        <dbReference type="EMBL" id="SNY05565.1"/>
    </source>
</evidence>
<dbReference type="NCBIfam" id="TIGR00427">
    <property type="entry name" value="NAAT family transporter"/>
    <property type="match status" value="1"/>
</dbReference>
<keyword evidence="4 7" id="KW-0812">Transmembrane</keyword>
<feature type="transmembrane region" description="Helical" evidence="7">
    <location>
        <begin position="135"/>
        <end position="156"/>
    </location>
</feature>
<reference evidence="8 9" key="1">
    <citation type="submission" date="2017-09" db="EMBL/GenBank/DDBJ databases">
        <authorList>
            <person name="Ehlers B."/>
            <person name="Leendertz F.H."/>
        </authorList>
    </citation>
    <scope>NUCLEOTIDE SEQUENCE [LARGE SCALE GENOMIC DNA]</scope>
    <source>
        <strain evidence="8 9">CGMCC 4.6857</strain>
    </source>
</reference>
<dbReference type="Proteomes" id="UP000219612">
    <property type="component" value="Unassembled WGS sequence"/>
</dbReference>
<feature type="transmembrane region" description="Helical" evidence="7">
    <location>
        <begin position="65"/>
        <end position="83"/>
    </location>
</feature>
<dbReference type="AlphaFoldDB" id="A0A285F2R8"/>
<dbReference type="EMBL" id="OBDY01000001">
    <property type="protein sequence ID" value="SNY05565.1"/>
    <property type="molecule type" value="Genomic_DNA"/>
</dbReference>
<sequence>MCLCWGDAGRIKLRAGALGPYLDRVNLKFLGEVFVTLLVIVDPPGMVPVFLALTGTMAAKDRVRAGTQAVLLALGVIVGFAVAGQTLLDYLHVQLPALQGAGGLLLVLVALQLLTGKTDEPAEQGGTSNVALVPLGTPLLAGPGAIVATMLFVQRAEGFDEYLVIAIGILLVMITVWVVLRFSGVIVKLLRPAGIEVLTRIAGLLLAAIAVQLIADAVAAFVEMYAAAF</sequence>
<evidence type="ECO:0000313" key="9">
    <source>
        <dbReference type="Proteomes" id="UP000219612"/>
    </source>
</evidence>
<dbReference type="PANTHER" id="PTHR33508:SF1">
    <property type="entry name" value="UPF0056 MEMBRANE PROTEIN YHCE"/>
    <property type="match status" value="1"/>
</dbReference>
<feature type="transmembrane region" description="Helical" evidence="7">
    <location>
        <begin position="201"/>
        <end position="222"/>
    </location>
</feature>
<evidence type="ECO:0000256" key="2">
    <source>
        <dbReference type="ARBA" id="ARBA00009784"/>
    </source>
</evidence>
<feature type="transmembrane region" description="Helical" evidence="7">
    <location>
        <begin position="33"/>
        <end position="53"/>
    </location>
</feature>
<evidence type="ECO:0000256" key="3">
    <source>
        <dbReference type="ARBA" id="ARBA00022475"/>
    </source>
</evidence>
<organism evidence="8 9">
    <name type="scientific">Paractinoplanes atraurantiacus</name>
    <dbReference type="NCBI Taxonomy" id="1036182"/>
    <lineage>
        <taxon>Bacteria</taxon>
        <taxon>Bacillati</taxon>
        <taxon>Actinomycetota</taxon>
        <taxon>Actinomycetes</taxon>
        <taxon>Micromonosporales</taxon>
        <taxon>Micromonosporaceae</taxon>
        <taxon>Paractinoplanes</taxon>
    </lineage>
</organism>
<evidence type="ECO:0000256" key="1">
    <source>
        <dbReference type="ARBA" id="ARBA00004651"/>
    </source>
</evidence>
<dbReference type="GO" id="GO:0005886">
    <property type="term" value="C:plasma membrane"/>
    <property type="evidence" value="ECO:0007669"/>
    <property type="project" value="UniProtKB-SubCell"/>
</dbReference>
<gene>
    <name evidence="8" type="ORF">SAMN05421748_101497</name>
</gene>
<keyword evidence="9" id="KW-1185">Reference proteome</keyword>
<comment type="similarity">
    <text evidence="2 7">Belongs to the UPF0056 (MarC) family.</text>
</comment>
<dbReference type="Pfam" id="PF01914">
    <property type="entry name" value="MarC"/>
    <property type="match status" value="1"/>
</dbReference>
<feature type="transmembrane region" description="Helical" evidence="7">
    <location>
        <begin position="162"/>
        <end position="180"/>
    </location>
</feature>
<comment type="subcellular location">
    <subcellularLocation>
        <location evidence="1 7">Cell membrane</location>
        <topology evidence="1 7">Multi-pass membrane protein</topology>
    </subcellularLocation>
</comment>
<accession>A0A285F2R8</accession>